<dbReference type="Pfam" id="PF08548">
    <property type="entry name" value="Peptidase_M10_C"/>
    <property type="match status" value="1"/>
</dbReference>
<evidence type="ECO:0000256" key="1">
    <source>
        <dbReference type="ARBA" id="ARBA00001913"/>
    </source>
</evidence>
<dbReference type="Gene3D" id="3.20.20.70">
    <property type="entry name" value="Aldolase class I"/>
    <property type="match status" value="1"/>
</dbReference>
<keyword evidence="3" id="KW-0964">Secreted</keyword>
<dbReference type="InterPro" id="IPR018511">
    <property type="entry name" value="Hemolysin-typ_Ca-bd_CS"/>
</dbReference>
<evidence type="ECO:0000259" key="6">
    <source>
        <dbReference type="Pfam" id="PF08548"/>
    </source>
</evidence>
<comment type="cofactor">
    <cofactor evidence="1">
        <name>Ca(2+)</name>
        <dbReference type="ChEBI" id="CHEBI:29108"/>
    </cofactor>
</comment>
<dbReference type="Gene3D" id="2.150.10.10">
    <property type="entry name" value="Serralysin-like metalloprotease, C-terminal"/>
    <property type="match status" value="1"/>
</dbReference>
<dbReference type="InterPro" id="IPR017853">
    <property type="entry name" value="GH"/>
</dbReference>
<dbReference type="PANTHER" id="PTHR35882">
    <property type="entry name" value="PELA"/>
    <property type="match status" value="1"/>
</dbReference>
<keyword evidence="4" id="KW-0677">Repeat</keyword>
<evidence type="ECO:0000313" key="8">
    <source>
        <dbReference type="Proteomes" id="UP000680815"/>
    </source>
</evidence>
<dbReference type="InterPro" id="IPR013858">
    <property type="entry name" value="Peptidase_M10B_C"/>
</dbReference>
<name>A0ABS4AY08_9PROT</name>
<proteinExistence type="predicted"/>
<dbReference type="PANTHER" id="PTHR35882:SF2">
    <property type="entry name" value="PELA"/>
    <property type="match status" value="1"/>
</dbReference>
<dbReference type="InterPro" id="IPR016062">
    <property type="entry name" value="TM1410-rel"/>
</dbReference>
<evidence type="ECO:0000256" key="2">
    <source>
        <dbReference type="ARBA" id="ARBA00004613"/>
    </source>
</evidence>
<dbReference type="RefSeq" id="WP_209353671.1">
    <property type="nucleotide sequence ID" value="NZ_JAGIYZ010000025.1"/>
</dbReference>
<evidence type="ECO:0000256" key="3">
    <source>
        <dbReference type="ARBA" id="ARBA00022525"/>
    </source>
</evidence>
<reference evidence="7 8" key="1">
    <citation type="submission" date="2021-03" db="EMBL/GenBank/DDBJ databases">
        <authorList>
            <person name="So Y."/>
        </authorList>
    </citation>
    <scope>NUCLEOTIDE SEQUENCE [LARGE SCALE GENOMIC DNA]</scope>
    <source>
        <strain evidence="7 8">PWR1</strain>
    </source>
</reference>
<organism evidence="7 8">
    <name type="scientific">Roseomonas nitratireducens</name>
    <dbReference type="NCBI Taxonomy" id="2820810"/>
    <lineage>
        <taxon>Bacteria</taxon>
        <taxon>Pseudomonadati</taxon>
        <taxon>Pseudomonadota</taxon>
        <taxon>Alphaproteobacteria</taxon>
        <taxon>Acetobacterales</taxon>
        <taxon>Roseomonadaceae</taxon>
        <taxon>Roseomonas</taxon>
    </lineage>
</organism>
<dbReference type="PRINTS" id="PR01545">
    <property type="entry name" value="THEMAYE10DUF"/>
</dbReference>
<dbReference type="InterPro" id="IPR004352">
    <property type="entry name" value="GH114_TIM-barrel"/>
</dbReference>
<dbReference type="PROSITE" id="PS00330">
    <property type="entry name" value="HEMOLYSIN_CALCIUM"/>
    <property type="match status" value="4"/>
</dbReference>
<dbReference type="Pfam" id="PF00353">
    <property type="entry name" value="HemolysinCabind"/>
    <property type="match status" value="2"/>
</dbReference>
<dbReference type="InterPro" id="IPR013785">
    <property type="entry name" value="Aldolase_TIM"/>
</dbReference>
<protein>
    <submittedName>
        <fullName evidence="7">Endo alpha-1,4 polygalactosaminidase</fullName>
    </submittedName>
</protein>
<dbReference type="PRINTS" id="PR00313">
    <property type="entry name" value="CABNDNGRPT"/>
</dbReference>
<feature type="domain" description="Peptidase M10 serralysin C-terminal" evidence="6">
    <location>
        <begin position="398"/>
        <end position="612"/>
    </location>
</feature>
<gene>
    <name evidence="7" type="ORF">J5Y09_20225</name>
</gene>
<dbReference type="Proteomes" id="UP000680815">
    <property type="component" value="Unassembled WGS sequence"/>
</dbReference>
<dbReference type="SUPFAM" id="SSF51445">
    <property type="entry name" value="(Trans)glycosidases"/>
    <property type="match status" value="1"/>
</dbReference>
<dbReference type="EMBL" id="JAGIYZ010000025">
    <property type="protein sequence ID" value="MBP0466265.1"/>
    <property type="molecule type" value="Genomic_DNA"/>
</dbReference>
<accession>A0ABS4AY08</accession>
<dbReference type="InterPro" id="IPR011049">
    <property type="entry name" value="Serralysin-like_metalloprot_C"/>
</dbReference>
<comment type="caution">
    <text evidence="7">The sequence shown here is derived from an EMBL/GenBank/DDBJ whole genome shotgun (WGS) entry which is preliminary data.</text>
</comment>
<comment type="subcellular location">
    <subcellularLocation>
        <location evidence="2">Secreted</location>
    </subcellularLocation>
</comment>
<feature type="domain" description="Glycoside-hydrolase family GH114 TIM-barrel" evidence="5">
    <location>
        <begin position="19"/>
        <end position="254"/>
    </location>
</feature>
<dbReference type="Pfam" id="PF03537">
    <property type="entry name" value="Glyco_hydro_114"/>
    <property type="match status" value="1"/>
</dbReference>
<dbReference type="InterPro" id="IPR001343">
    <property type="entry name" value="Hemolysn_Ca-bd"/>
</dbReference>
<evidence type="ECO:0000259" key="5">
    <source>
        <dbReference type="Pfam" id="PF03537"/>
    </source>
</evidence>
<sequence length="621" mass="63360">MPKTGMYVLTGVEPTAVAAAPFDVKVIDVYNDNAQFFTNAEVAQMGGGPGGGLLLGYFSIGEAETYRDYFNTIPPSIIGPENPSWQGNYAVAYWTPEWRAVATGYIDRMIAAGYDGIYFDVVDVYERAWSTANVPGGDAEAAMVSLVTYLSAYAKAKNPQFEIWVNNAEKLLVHDAYLNAIDGMYKENLFYKDDGSLESSTVTNWSLNLINRAIAAGKDVVAIEYVAGNAAKVADAQAKAAAAGVGVYTANLDLKGVNYSGVLPGQVVQPSGPVTLAGGSANDNLLGGTEADSLFGAAGADTLNGNAGNDTLNGGDGSDRLVGGLGNDFYITNVSTDVVVEAAGQGMDTVMTSAGTYTLSAEVEVLIATNTIAHTLNGNAIANRIVGNAGADTVSAGSGNDTIDGGAGIDSLSGGIGDDLIIVTAGDLTWEQLNAGTDTVQATTGTAYTLGANVEVLTLTGATLLNGTGNGLANTIIGNGNANRLLGAGGNDRLEGRGGNDTLDGQAGQDTLSGGAGADMFQFSTRTDTAVATPDRIADFAFAEGDRIGLSALDANQLVAGDQAFAYIGGGAFTGAAGQLRVVSSGTNTYTASGDTNGDRTADFAITIVSTTAPTAGWFIL</sequence>
<dbReference type="SUPFAM" id="SSF51120">
    <property type="entry name" value="beta-Roll"/>
    <property type="match status" value="3"/>
</dbReference>
<evidence type="ECO:0000256" key="4">
    <source>
        <dbReference type="ARBA" id="ARBA00022737"/>
    </source>
</evidence>
<evidence type="ECO:0000313" key="7">
    <source>
        <dbReference type="EMBL" id="MBP0466265.1"/>
    </source>
</evidence>
<keyword evidence="8" id="KW-1185">Reference proteome</keyword>